<evidence type="ECO:0000313" key="4">
    <source>
        <dbReference type="Proteomes" id="UP000184290"/>
    </source>
</evidence>
<comment type="similarity">
    <text evidence="1">Belongs to the UPF0065 (bug) family.</text>
</comment>
<dbReference type="Pfam" id="PF03401">
    <property type="entry name" value="TctC"/>
    <property type="match status" value="1"/>
</dbReference>
<organism evidence="3 4">
    <name type="scientific">Aureimonas altamirensis DSM 21988</name>
    <dbReference type="NCBI Taxonomy" id="1121026"/>
    <lineage>
        <taxon>Bacteria</taxon>
        <taxon>Pseudomonadati</taxon>
        <taxon>Pseudomonadota</taxon>
        <taxon>Alphaproteobacteria</taxon>
        <taxon>Hyphomicrobiales</taxon>
        <taxon>Aurantimonadaceae</taxon>
        <taxon>Aureimonas</taxon>
    </lineage>
</organism>
<dbReference type="PIRSF" id="PIRSF017082">
    <property type="entry name" value="YflP"/>
    <property type="match status" value="1"/>
</dbReference>
<name>A0ABY1IEH9_9HYPH</name>
<dbReference type="InterPro" id="IPR042100">
    <property type="entry name" value="Bug_dom1"/>
</dbReference>
<dbReference type="EMBL" id="FQZC01000002">
    <property type="protein sequence ID" value="SHJ05822.1"/>
    <property type="molecule type" value="Genomic_DNA"/>
</dbReference>
<comment type="caution">
    <text evidence="3">The sequence shown here is derived from an EMBL/GenBank/DDBJ whole genome shotgun (WGS) entry which is preliminary data.</text>
</comment>
<dbReference type="InterPro" id="IPR005064">
    <property type="entry name" value="BUG"/>
</dbReference>
<evidence type="ECO:0000313" key="3">
    <source>
        <dbReference type="EMBL" id="SHJ05822.1"/>
    </source>
</evidence>
<dbReference type="RefSeq" id="WP_060605036.1">
    <property type="nucleotide sequence ID" value="NZ_FQZC01000002.1"/>
</dbReference>
<evidence type="ECO:0000256" key="2">
    <source>
        <dbReference type="SAM" id="SignalP"/>
    </source>
</evidence>
<dbReference type="PANTHER" id="PTHR42928:SF3">
    <property type="entry name" value="UPF0065 PROTEIN YFLP"/>
    <property type="match status" value="1"/>
</dbReference>
<dbReference type="Gene3D" id="3.40.190.150">
    <property type="entry name" value="Bordetella uptake gene, domain 1"/>
    <property type="match status" value="1"/>
</dbReference>
<gene>
    <name evidence="3" type="ORF">SAMN02745911_1545</name>
</gene>
<feature type="signal peptide" evidence="2">
    <location>
        <begin position="1"/>
        <end position="31"/>
    </location>
</feature>
<proteinExistence type="inferred from homology"/>
<keyword evidence="4" id="KW-1185">Reference proteome</keyword>
<protein>
    <submittedName>
        <fullName evidence="3">Tricarboxylic transport membrane protein</fullName>
    </submittedName>
</protein>
<feature type="chain" id="PRO_5046209823" evidence="2">
    <location>
        <begin position="32"/>
        <end position="341"/>
    </location>
</feature>
<dbReference type="Gene3D" id="3.40.190.10">
    <property type="entry name" value="Periplasmic binding protein-like II"/>
    <property type="match status" value="1"/>
</dbReference>
<dbReference type="SUPFAM" id="SSF53850">
    <property type="entry name" value="Periplasmic binding protein-like II"/>
    <property type="match status" value="1"/>
</dbReference>
<dbReference type="Proteomes" id="UP000184290">
    <property type="component" value="Unassembled WGS sequence"/>
</dbReference>
<evidence type="ECO:0000256" key="1">
    <source>
        <dbReference type="ARBA" id="ARBA00006987"/>
    </source>
</evidence>
<keyword evidence="2" id="KW-0732">Signal</keyword>
<dbReference type="PANTHER" id="PTHR42928">
    <property type="entry name" value="TRICARBOXYLATE-BINDING PROTEIN"/>
    <property type="match status" value="1"/>
</dbReference>
<sequence length="341" mass="36350">MAIGSIFTAARRSAYAVAIGLVAGAAMPALAQDWKPEKRVEIVLGTNAAEGGLNRNARLILDWLTKAGKIPSNSIVLNKPGGGHALALTYTAGHVGSGEIIQLVNTPLITNNLLGRSPITYRDFTPIALLYDENVIFSVPTSSSISSAQDLLDRLKTDPASVVFSTATGLGTVQHIATLMLARDAGVDVKGGQLKTVNFSNGNSEAITAALGGRIDVVVSSPQPILPFVESGDMKIIAVSSAERAGGVLADVPTWKELGIDSEIYAWRGIVAPKGLTEEQIRFWDTTFADLVETPEWKAEVERSDLNERYLDSEAAARFYAAENERYAAIYKELGLNVAGH</sequence>
<dbReference type="CDD" id="cd07012">
    <property type="entry name" value="PBP2_Bug_TTT"/>
    <property type="match status" value="1"/>
</dbReference>
<accession>A0ABY1IEH9</accession>
<reference evidence="3 4" key="1">
    <citation type="submission" date="2016-11" db="EMBL/GenBank/DDBJ databases">
        <authorList>
            <person name="Varghese N."/>
            <person name="Submissions S."/>
        </authorList>
    </citation>
    <scope>NUCLEOTIDE SEQUENCE [LARGE SCALE GENOMIC DNA]</scope>
    <source>
        <strain evidence="3 4">DSM 21988</strain>
    </source>
</reference>